<dbReference type="InterPro" id="IPR050294">
    <property type="entry name" value="RnfB_subfamily"/>
</dbReference>
<dbReference type="Gene3D" id="3.30.70.20">
    <property type="match status" value="2"/>
</dbReference>
<dbReference type="GO" id="GO:0009055">
    <property type="term" value="F:electron transfer activity"/>
    <property type="evidence" value="ECO:0007669"/>
    <property type="project" value="InterPro"/>
</dbReference>
<evidence type="ECO:0000256" key="3">
    <source>
        <dbReference type="ARBA" id="ARBA00022485"/>
    </source>
</evidence>
<evidence type="ECO:0000256" key="9">
    <source>
        <dbReference type="ARBA" id="ARBA00023004"/>
    </source>
</evidence>
<organism evidence="15 16">
    <name type="scientific">Delftia acidovorans</name>
    <name type="common">Pseudomonas acidovorans</name>
    <name type="synonym">Comamonas acidovorans</name>
    <dbReference type="NCBI Taxonomy" id="80866"/>
    <lineage>
        <taxon>Bacteria</taxon>
        <taxon>Pseudomonadati</taxon>
        <taxon>Pseudomonadota</taxon>
        <taxon>Betaproteobacteria</taxon>
        <taxon>Burkholderiales</taxon>
        <taxon>Comamonadaceae</taxon>
        <taxon>Delftia</taxon>
    </lineage>
</organism>
<keyword evidence="3" id="KW-0004">4Fe-4S</keyword>
<dbReference type="Gene3D" id="1.10.15.40">
    <property type="entry name" value="Electron transport complex subunit B, putative Fe-S cluster"/>
    <property type="match status" value="1"/>
</dbReference>
<keyword evidence="6" id="KW-0677">Repeat</keyword>
<dbReference type="Pfam" id="PF14697">
    <property type="entry name" value="Fer4_21"/>
    <property type="match status" value="1"/>
</dbReference>
<evidence type="ECO:0000256" key="6">
    <source>
        <dbReference type="ARBA" id="ARBA00022737"/>
    </source>
</evidence>
<dbReference type="RefSeq" id="WP_197956341.1">
    <property type="nucleotide sequence ID" value="NZ_CP065668.1"/>
</dbReference>
<keyword evidence="10" id="KW-0411">Iron-sulfur</keyword>
<dbReference type="EMBL" id="CP065668">
    <property type="protein sequence ID" value="QPS09411.1"/>
    <property type="molecule type" value="Genomic_DNA"/>
</dbReference>
<evidence type="ECO:0000259" key="14">
    <source>
        <dbReference type="PROSITE" id="PS51656"/>
    </source>
</evidence>
<dbReference type="GO" id="GO:0046872">
    <property type="term" value="F:metal ion binding"/>
    <property type="evidence" value="ECO:0007669"/>
    <property type="project" value="UniProtKB-KW"/>
</dbReference>
<dbReference type="InterPro" id="IPR017896">
    <property type="entry name" value="4Fe4S_Fe-S-bd"/>
</dbReference>
<evidence type="ECO:0000256" key="1">
    <source>
        <dbReference type="ARBA" id="ARBA00022448"/>
    </source>
</evidence>
<keyword evidence="2" id="KW-1003">Cell membrane</keyword>
<keyword evidence="8" id="KW-0249">Electron transport</keyword>
<dbReference type="PROSITE" id="PS00198">
    <property type="entry name" value="4FE4S_FER_1"/>
    <property type="match status" value="1"/>
</dbReference>
<keyword evidence="11" id="KW-0472">Membrane</keyword>
<evidence type="ECO:0000256" key="2">
    <source>
        <dbReference type="ARBA" id="ARBA00022475"/>
    </source>
</evidence>
<keyword evidence="4" id="KW-0997">Cell inner membrane</keyword>
<keyword evidence="1" id="KW-0813">Transport</keyword>
<dbReference type="PANTHER" id="PTHR42859:SF3">
    <property type="entry name" value="ION-TRANSLOCATING OXIDOREDUCTASE COMPLEX SUBUNIT B"/>
    <property type="match status" value="1"/>
</dbReference>
<evidence type="ECO:0000259" key="13">
    <source>
        <dbReference type="PROSITE" id="PS51379"/>
    </source>
</evidence>
<dbReference type="SUPFAM" id="SSF54862">
    <property type="entry name" value="4Fe-4S ferredoxins"/>
    <property type="match status" value="1"/>
</dbReference>
<dbReference type="PROSITE" id="PS51379">
    <property type="entry name" value="4FE4S_FER_2"/>
    <property type="match status" value="2"/>
</dbReference>
<dbReference type="InterPro" id="IPR017900">
    <property type="entry name" value="4Fe4S_Fe_S_CS"/>
</dbReference>
<feature type="compositionally biased region" description="Low complexity" evidence="12">
    <location>
        <begin position="187"/>
        <end position="199"/>
    </location>
</feature>
<dbReference type="InterPro" id="IPR007202">
    <property type="entry name" value="4Fe-4S_dom"/>
</dbReference>
<evidence type="ECO:0000256" key="4">
    <source>
        <dbReference type="ARBA" id="ARBA00022519"/>
    </source>
</evidence>
<dbReference type="PROSITE" id="PS51656">
    <property type="entry name" value="4FE4S"/>
    <property type="match status" value="1"/>
</dbReference>
<dbReference type="NCBIfam" id="TIGR01944">
    <property type="entry name" value="rnfB"/>
    <property type="match status" value="1"/>
</dbReference>
<evidence type="ECO:0000256" key="5">
    <source>
        <dbReference type="ARBA" id="ARBA00022723"/>
    </source>
</evidence>
<evidence type="ECO:0000313" key="15">
    <source>
        <dbReference type="EMBL" id="QPS09411.1"/>
    </source>
</evidence>
<evidence type="ECO:0000256" key="7">
    <source>
        <dbReference type="ARBA" id="ARBA00022967"/>
    </source>
</evidence>
<evidence type="ECO:0000256" key="12">
    <source>
        <dbReference type="SAM" id="MobiDB-lite"/>
    </source>
</evidence>
<evidence type="ECO:0000256" key="8">
    <source>
        <dbReference type="ARBA" id="ARBA00022982"/>
    </source>
</evidence>
<dbReference type="GO" id="GO:0051539">
    <property type="term" value="F:4 iron, 4 sulfur cluster binding"/>
    <property type="evidence" value="ECO:0007669"/>
    <property type="project" value="UniProtKB-KW"/>
</dbReference>
<sequence length="239" mass="24924">MSAFAILARDDLAARIDAALPQTQCTRCGYPDCASYARAVASGEAGINQCPPGGAAGVERLAALTGRPAVPLSAEHGTEAPRTVAVIDEAWCIGCTLCIKACPTDAILGANKFMHTVIAAHCTGCELCIPVCPVDCIELHNASGPATGWSAWSPQQAEHARQRYVLRRERELERERLGASRAQVPHASARQDAAADNASPSTPCPAPPVADNSKQATIAAIMARARAQRAGGDALPNTH</sequence>
<evidence type="ECO:0000256" key="10">
    <source>
        <dbReference type="ARBA" id="ARBA00023014"/>
    </source>
</evidence>
<dbReference type="InterPro" id="IPR010207">
    <property type="entry name" value="Elect_transpt_cplx_RnfB/RsxB"/>
</dbReference>
<accession>A0A7T2S5R3</accession>
<feature type="domain" description="4Fe-4S ferredoxin-type" evidence="13">
    <location>
        <begin position="113"/>
        <end position="142"/>
    </location>
</feature>
<dbReference type="PANTHER" id="PTHR42859">
    <property type="entry name" value="OXIDOREDUCTASE"/>
    <property type="match status" value="1"/>
</dbReference>
<reference evidence="15 16" key="1">
    <citation type="submission" date="2020-12" db="EMBL/GenBank/DDBJ databases">
        <title>FDA dAtabase for Regulatory Grade micrObial Sequences (FDA-ARGOS): Supporting development and validation of Infectious Disease Dx tests.</title>
        <authorList>
            <person name="Sproer C."/>
            <person name="Gronow S."/>
            <person name="Severitt S."/>
            <person name="Schroder I."/>
            <person name="Tallon L."/>
            <person name="Sadzewicz L."/>
            <person name="Zhao X."/>
            <person name="Boylan J."/>
            <person name="Ott S."/>
            <person name="Bowen H."/>
            <person name="Vavikolanu K."/>
            <person name="Mehta A."/>
            <person name="Aluvathingal J."/>
            <person name="Nadendla S."/>
            <person name="Lowell S."/>
            <person name="Myers T."/>
            <person name="Yan Y."/>
            <person name="Sichtig H."/>
        </authorList>
    </citation>
    <scope>NUCLEOTIDE SEQUENCE [LARGE SCALE GENOMIC DNA]</scope>
    <source>
        <strain evidence="15 16">FDAARGOS_909</strain>
    </source>
</reference>
<dbReference type="AlphaFoldDB" id="A0A7T2S5R3"/>
<dbReference type="NCBIfam" id="NF005415">
    <property type="entry name" value="PRK06991.1"/>
    <property type="match status" value="1"/>
</dbReference>
<keyword evidence="5" id="KW-0479">Metal-binding</keyword>
<evidence type="ECO:0000256" key="11">
    <source>
        <dbReference type="ARBA" id="ARBA00023136"/>
    </source>
</evidence>
<proteinExistence type="predicted"/>
<feature type="region of interest" description="Disordered" evidence="12">
    <location>
        <begin position="175"/>
        <end position="215"/>
    </location>
</feature>
<dbReference type="Pfam" id="PF04060">
    <property type="entry name" value="FeS"/>
    <property type="match status" value="1"/>
</dbReference>
<dbReference type="Proteomes" id="UP000594778">
    <property type="component" value="Chromosome"/>
</dbReference>
<keyword evidence="9" id="KW-0408">Iron</keyword>
<feature type="domain" description="4Fe-4S" evidence="14">
    <location>
        <begin position="8"/>
        <end position="67"/>
    </location>
</feature>
<protein>
    <submittedName>
        <fullName evidence="15">Electron transport complex subunit RsxB</fullName>
    </submittedName>
</protein>
<keyword evidence="7" id="KW-1278">Translocase</keyword>
<gene>
    <name evidence="15" type="primary">rsxB</name>
    <name evidence="15" type="ORF">I6G66_05120</name>
</gene>
<feature type="domain" description="4Fe-4S ferredoxin-type" evidence="13">
    <location>
        <begin position="83"/>
        <end position="112"/>
    </location>
</feature>
<name>A0A7T2S5R3_DELAC</name>
<evidence type="ECO:0000313" key="16">
    <source>
        <dbReference type="Proteomes" id="UP000594778"/>
    </source>
</evidence>